<keyword evidence="1" id="KW-0597">Phosphoprotein</keyword>
<dbReference type="PROSITE" id="PS50110">
    <property type="entry name" value="RESPONSE_REGULATORY"/>
    <property type="match status" value="1"/>
</dbReference>
<evidence type="ECO:0000256" key="1">
    <source>
        <dbReference type="PROSITE-ProRule" id="PRU00169"/>
    </source>
</evidence>
<dbReference type="RefSeq" id="WP_111596247.1">
    <property type="nucleotide sequence ID" value="NZ_QLLL01000001.1"/>
</dbReference>
<evidence type="ECO:0000259" key="2">
    <source>
        <dbReference type="PROSITE" id="PS50110"/>
    </source>
</evidence>
<keyword evidence="5" id="KW-1185">Reference proteome</keyword>
<dbReference type="InterPro" id="IPR011006">
    <property type="entry name" value="CheY-like_superfamily"/>
</dbReference>
<dbReference type="InterPro" id="IPR046947">
    <property type="entry name" value="LytR-like"/>
</dbReference>
<protein>
    <submittedName>
        <fullName evidence="4">LytTR family two component transcriptional regulator</fullName>
    </submittedName>
</protein>
<dbReference type="Proteomes" id="UP000249547">
    <property type="component" value="Unassembled WGS sequence"/>
</dbReference>
<gene>
    <name evidence="4" type="ORF">LX64_00760</name>
</gene>
<dbReference type="SMART" id="SM00448">
    <property type="entry name" value="REC"/>
    <property type="match status" value="1"/>
</dbReference>
<dbReference type="EMBL" id="QLLL01000001">
    <property type="protein sequence ID" value="RAJ11152.1"/>
    <property type="molecule type" value="Genomic_DNA"/>
</dbReference>
<evidence type="ECO:0000313" key="5">
    <source>
        <dbReference type="Proteomes" id="UP000249547"/>
    </source>
</evidence>
<dbReference type="InterPro" id="IPR001789">
    <property type="entry name" value="Sig_transdc_resp-reg_receiver"/>
</dbReference>
<dbReference type="OrthoDB" id="1646880at2"/>
<name>A0A327R5B0_9BACT</name>
<feature type="domain" description="Response regulatory" evidence="2">
    <location>
        <begin position="3"/>
        <end position="114"/>
    </location>
</feature>
<dbReference type="Pfam" id="PF04397">
    <property type="entry name" value="LytTR"/>
    <property type="match status" value="1"/>
</dbReference>
<dbReference type="GO" id="GO:0003677">
    <property type="term" value="F:DNA binding"/>
    <property type="evidence" value="ECO:0007669"/>
    <property type="project" value="InterPro"/>
</dbReference>
<organism evidence="4 5">
    <name type="scientific">Chitinophaga skermanii</name>
    <dbReference type="NCBI Taxonomy" id="331697"/>
    <lineage>
        <taxon>Bacteria</taxon>
        <taxon>Pseudomonadati</taxon>
        <taxon>Bacteroidota</taxon>
        <taxon>Chitinophagia</taxon>
        <taxon>Chitinophagales</taxon>
        <taxon>Chitinophagaceae</taxon>
        <taxon>Chitinophaga</taxon>
    </lineage>
</organism>
<evidence type="ECO:0000259" key="3">
    <source>
        <dbReference type="PROSITE" id="PS50930"/>
    </source>
</evidence>
<dbReference type="InterPro" id="IPR007492">
    <property type="entry name" value="LytTR_DNA-bd_dom"/>
</dbReference>
<evidence type="ECO:0000313" key="4">
    <source>
        <dbReference type="EMBL" id="RAJ11152.1"/>
    </source>
</evidence>
<dbReference type="Pfam" id="PF00072">
    <property type="entry name" value="Response_reg"/>
    <property type="match status" value="1"/>
</dbReference>
<comment type="caution">
    <text evidence="4">The sequence shown here is derived from an EMBL/GenBank/DDBJ whole genome shotgun (WGS) entry which is preliminary data.</text>
</comment>
<dbReference type="PANTHER" id="PTHR37299:SF1">
    <property type="entry name" value="STAGE 0 SPORULATION PROTEIN A HOMOLOG"/>
    <property type="match status" value="1"/>
</dbReference>
<dbReference type="SUPFAM" id="SSF52172">
    <property type="entry name" value="CheY-like"/>
    <property type="match status" value="1"/>
</dbReference>
<proteinExistence type="predicted"/>
<feature type="domain" description="HTH LytTR-type" evidence="3">
    <location>
        <begin position="157"/>
        <end position="216"/>
    </location>
</feature>
<accession>A0A327R5B0</accession>
<dbReference type="Gene3D" id="3.40.50.2300">
    <property type="match status" value="1"/>
</dbReference>
<dbReference type="GO" id="GO:0000156">
    <property type="term" value="F:phosphorelay response regulator activity"/>
    <property type="evidence" value="ECO:0007669"/>
    <property type="project" value="InterPro"/>
</dbReference>
<sequence>MINVLAIDDEPLALKVLESHLQKIPFIEKIVTTTKVLDAYTLVDKEQIQLIYLDIQMPDLTGLQFMKLLQGKAKVIITTAHQQYALDGYEYNVIDYLLKPISFERLFIATKKALEQLQMQNTSVQNTIPSLSTATTPQLQPFIFVKTAYRLQRVFFDDIYYIEGGKDYATIYTAGEKVLSLTSLSKIMEYLPSDKFIRVHKSYIVALEKISSIEKQRIIINNEVIPIGDTFKDAFQKHIREI</sequence>
<dbReference type="PANTHER" id="PTHR37299">
    <property type="entry name" value="TRANSCRIPTIONAL REGULATOR-RELATED"/>
    <property type="match status" value="1"/>
</dbReference>
<feature type="modified residue" description="4-aspartylphosphate" evidence="1">
    <location>
        <position position="54"/>
    </location>
</feature>
<dbReference type="SMART" id="SM00850">
    <property type="entry name" value="LytTR"/>
    <property type="match status" value="1"/>
</dbReference>
<reference evidence="4 5" key="1">
    <citation type="submission" date="2018-06" db="EMBL/GenBank/DDBJ databases">
        <title>Genomic Encyclopedia of Archaeal and Bacterial Type Strains, Phase II (KMG-II): from individual species to whole genera.</title>
        <authorList>
            <person name="Goeker M."/>
        </authorList>
    </citation>
    <scope>NUCLEOTIDE SEQUENCE [LARGE SCALE GENOMIC DNA]</scope>
    <source>
        <strain evidence="4 5">DSM 23857</strain>
    </source>
</reference>
<dbReference type="PROSITE" id="PS50930">
    <property type="entry name" value="HTH_LYTTR"/>
    <property type="match status" value="1"/>
</dbReference>
<dbReference type="Gene3D" id="2.40.50.1020">
    <property type="entry name" value="LytTr DNA-binding domain"/>
    <property type="match status" value="1"/>
</dbReference>
<dbReference type="AlphaFoldDB" id="A0A327R5B0"/>